<dbReference type="RefSeq" id="WP_168135984.1">
    <property type="nucleotide sequence ID" value="NZ_JAAVJH010000018.1"/>
</dbReference>
<comment type="caution">
    <text evidence="1">The sequence shown here is derived from an EMBL/GenBank/DDBJ whole genome shotgun (WGS) entry which is preliminary data.</text>
</comment>
<evidence type="ECO:0000313" key="1">
    <source>
        <dbReference type="EMBL" id="NJR80428.1"/>
    </source>
</evidence>
<dbReference type="Pfam" id="PF12917">
    <property type="entry name" value="YfbR-like"/>
    <property type="match status" value="1"/>
</dbReference>
<keyword evidence="2" id="KW-1185">Reference proteome</keyword>
<evidence type="ECO:0000313" key="2">
    <source>
        <dbReference type="Proteomes" id="UP000732399"/>
    </source>
</evidence>
<organism evidence="1 2">
    <name type="scientific">Sphingomonas corticis</name>
    <dbReference type="NCBI Taxonomy" id="2722791"/>
    <lineage>
        <taxon>Bacteria</taxon>
        <taxon>Pseudomonadati</taxon>
        <taxon>Pseudomonadota</taxon>
        <taxon>Alphaproteobacteria</taxon>
        <taxon>Sphingomonadales</taxon>
        <taxon>Sphingomonadaceae</taxon>
        <taxon>Sphingomonas</taxon>
    </lineage>
</organism>
<dbReference type="SUPFAM" id="SSF109604">
    <property type="entry name" value="HD-domain/PDEase-like"/>
    <property type="match status" value="1"/>
</dbReference>
<dbReference type="Gene3D" id="1.10.3210.10">
    <property type="entry name" value="Hypothetical protein af1432"/>
    <property type="match status" value="1"/>
</dbReference>
<dbReference type="Proteomes" id="UP000732399">
    <property type="component" value="Unassembled WGS sequence"/>
</dbReference>
<evidence type="ECO:0008006" key="3">
    <source>
        <dbReference type="Google" id="ProtNLM"/>
    </source>
</evidence>
<reference evidence="1 2" key="1">
    <citation type="submission" date="2020-03" db="EMBL/GenBank/DDBJ databases">
        <authorList>
            <person name="Wang L."/>
            <person name="He N."/>
            <person name="Li Y."/>
            <person name="Fang Y."/>
            <person name="Zhang F."/>
        </authorList>
    </citation>
    <scope>NUCLEOTIDE SEQUENCE [LARGE SCALE GENOMIC DNA]</scope>
    <source>
        <strain evidence="1 2">36D10-4-7</strain>
    </source>
</reference>
<sequence>MSDPRIKTATGPTILLASGNYFDLLDPAASRFTVGDIAQGLAFTCRFAGQCREFYSVAEHSIHTSQIVPERFALAALMHDAAEAFIGDVTRPLKSLLPDYKAIEKEIERVIFERFGLGDLPYSDEVKTADLRMLAAEQAALMPHHDDSWACIAGIEPAEIKGLGLPASPWKAETSWLQTFERLTGTYPIADLERL</sequence>
<dbReference type="EMBL" id="JAAVJH010000018">
    <property type="protein sequence ID" value="NJR80428.1"/>
    <property type="molecule type" value="Genomic_DNA"/>
</dbReference>
<protein>
    <recommendedName>
        <fullName evidence="3">Phosphohydrolase</fullName>
    </recommendedName>
</protein>
<gene>
    <name evidence="1" type="ORF">HBH26_17765</name>
</gene>
<name>A0ABX1CR54_9SPHN</name>
<accession>A0ABX1CR54</accession>
<proteinExistence type="predicted"/>